<evidence type="ECO:0000313" key="3">
    <source>
        <dbReference type="Proteomes" id="UP000799779"/>
    </source>
</evidence>
<proteinExistence type="predicted"/>
<feature type="region of interest" description="Disordered" evidence="1">
    <location>
        <begin position="1"/>
        <end position="35"/>
    </location>
</feature>
<reference evidence="2" key="1">
    <citation type="journal article" date="2020" name="Stud. Mycol.">
        <title>101 Dothideomycetes genomes: a test case for predicting lifestyles and emergence of pathogens.</title>
        <authorList>
            <person name="Haridas S."/>
            <person name="Albert R."/>
            <person name="Binder M."/>
            <person name="Bloem J."/>
            <person name="Labutti K."/>
            <person name="Salamov A."/>
            <person name="Andreopoulos B."/>
            <person name="Baker S."/>
            <person name="Barry K."/>
            <person name="Bills G."/>
            <person name="Bluhm B."/>
            <person name="Cannon C."/>
            <person name="Castanera R."/>
            <person name="Culley D."/>
            <person name="Daum C."/>
            <person name="Ezra D."/>
            <person name="Gonzalez J."/>
            <person name="Henrissat B."/>
            <person name="Kuo A."/>
            <person name="Liang C."/>
            <person name="Lipzen A."/>
            <person name="Lutzoni F."/>
            <person name="Magnuson J."/>
            <person name="Mondo S."/>
            <person name="Nolan M."/>
            <person name="Ohm R."/>
            <person name="Pangilinan J."/>
            <person name="Park H.-J."/>
            <person name="Ramirez L."/>
            <person name="Alfaro M."/>
            <person name="Sun H."/>
            <person name="Tritt A."/>
            <person name="Yoshinaga Y."/>
            <person name="Zwiers L.-H."/>
            <person name="Turgeon B."/>
            <person name="Goodwin S."/>
            <person name="Spatafora J."/>
            <person name="Crous P."/>
            <person name="Grigoriev I."/>
        </authorList>
    </citation>
    <scope>NUCLEOTIDE SEQUENCE</scope>
    <source>
        <strain evidence="2">CBS 123094</strain>
    </source>
</reference>
<evidence type="ECO:0000256" key="1">
    <source>
        <dbReference type="SAM" id="MobiDB-lite"/>
    </source>
</evidence>
<dbReference type="EMBL" id="ML977621">
    <property type="protein sequence ID" value="KAF1996784.1"/>
    <property type="molecule type" value="Genomic_DNA"/>
</dbReference>
<evidence type="ECO:0000313" key="2">
    <source>
        <dbReference type="EMBL" id="KAF1996784.1"/>
    </source>
</evidence>
<gene>
    <name evidence="2" type="ORF">P154DRAFT_306522</name>
</gene>
<keyword evidence="3" id="KW-1185">Reference proteome</keyword>
<sequence>MGNLPNTKKAISHIETSPKNYRGAGKPYDDIPSAPTRAKSNLTEVTVVVRVASRKPVWSVLPISI</sequence>
<name>A0A6A5W7E6_9PLEO</name>
<organism evidence="2 3">
    <name type="scientific">Amniculicola lignicola CBS 123094</name>
    <dbReference type="NCBI Taxonomy" id="1392246"/>
    <lineage>
        <taxon>Eukaryota</taxon>
        <taxon>Fungi</taxon>
        <taxon>Dikarya</taxon>
        <taxon>Ascomycota</taxon>
        <taxon>Pezizomycotina</taxon>
        <taxon>Dothideomycetes</taxon>
        <taxon>Pleosporomycetidae</taxon>
        <taxon>Pleosporales</taxon>
        <taxon>Amniculicolaceae</taxon>
        <taxon>Amniculicola</taxon>
    </lineage>
</organism>
<dbReference type="AlphaFoldDB" id="A0A6A5W7E6"/>
<dbReference type="Proteomes" id="UP000799779">
    <property type="component" value="Unassembled WGS sequence"/>
</dbReference>
<accession>A0A6A5W7E6</accession>
<protein>
    <submittedName>
        <fullName evidence="2">Uncharacterized protein</fullName>
    </submittedName>
</protein>